<dbReference type="AlphaFoldDB" id="A0A4R2RME1"/>
<gene>
    <name evidence="1" type="ORF">EDD57_1462</name>
</gene>
<organism evidence="1 2">
    <name type="scientific">Baia soyae</name>
    <dbReference type="NCBI Taxonomy" id="1544746"/>
    <lineage>
        <taxon>Bacteria</taxon>
        <taxon>Bacillati</taxon>
        <taxon>Bacillota</taxon>
        <taxon>Bacilli</taxon>
        <taxon>Bacillales</taxon>
        <taxon>Thermoactinomycetaceae</taxon>
        <taxon>Baia</taxon>
    </lineage>
</organism>
<reference evidence="1 2" key="1">
    <citation type="submission" date="2019-03" db="EMBL/GenBank/DDBJ databases">
        <title>Genomic Encyclopedia of Type Strains, Phase IV (KMG-IV): sequencing the most valuable type-strain genomes for metagenomic binning, comparative biology and taxonomic classification.</title>
        <authorList>
            <person name="Goeker M."/>
        </authorList>
    </citation>
    <scope>NUCLEOTIDE SEQUENCE [LARGE SCALE GENOMIC DNA]</scope>
    <source>
        <strain evidence="1 2">DSM 46831</strain>
    </source>
</reference>
<comment type="caution">
    <text evidence="1">The sequence shown here is derived from an EMBL/GenBank/DDBJ whole genome shotgun (WGS) entry which is preliminary data.</text>
</comment>
<protein>
    <submittedName>
        <fullName evidence="1">Uncharacterized protein</fullName>
    </submittedName>
</protein>
<evidence type="ECO:0000313" key="1">
    <source>
        <dbReference type="EMBL" id="TCP63829.1"/>
    </source>
</evidence>
<name>A0A4R2RME1_9BACL</name>
<dbReference type="Proteomes" id="UP000294746">
    <property type="component" value="Unassembled WGS sequence"/>
</dbReference>
<evidence type="ECO:0000313" key="2">
    <source>
        <dbReference type="Proteomes" id="UP000294746"/>
    </source>
</evidence>
<sequence length="129" mass="15188">MNGERYLPQIQEASIPEDGVWATYLEKPVLFLSIPEWQEVIESNDEAVRFVWMFDREQDAYLFCFQCVSGEEYAIAFPKEHAGMLLRDERSYEPFSLFITSKELEEVTESINLLQIHDILLQRHPKAGW</sequence>
<dbReference type="EMBL" id="SLXV01000046">
    <property type="protein sequence ID" value="TCP63829.1"/>
    <property type="molecule type" value="Genomic_DNA"/>
</dbReference>
<proteinExistence type="predicted"/>
<dbReference type="OrthoDB" id="2989194at2"/>
<dbReference type="RefSeq" id="WP_131849710.1">
    <property type="nucleotide sequence ID" value="NZ_SLXV01000046.1"/>
</dbReference>
<keyword evidence="2" id="KW-1185">Reference proteome</keyword>
<accession>A0A4R2RME1</accession>